<dbReference type="EMBL" id="CP020867">
    <property type="protein sequence ID" value="ARJ55725.1"/>
    <property type="molecule type" value="Genomic_DNA"/>
</dbReference>
<organism evidence="1 2">
    <name type="scientific">Campylobacter cuniculorum DSM 23162 = LMG 24588</name>
    <dbReference type="NCBI Taxonomy" id="1121267"/>
    <lineage>
        <taxon>Bacteria</taxon>
        <taxon>Pseudomonadati</taxon>
        <taxon>Campylobacterota</taxon>
        <taxon>Epsilonproteobacteria</taxon>
        <taxon>Campylobacterales</taxon>
        <taxon>Campylobacteraceae</taxon>
        <taxon>Campylobacter</taxon>
    </lineage>
</organism>
<dbReference type="RefSeq" id="WP_027304959.1">
    <property type="nucleotide sequence ID" value="NZ_CP020867.1"/>
</dbReference>
<reference evidence="1 2" key="1">
    <citation type="submission" date="2017-04" db="EMBL/GenBank/DDBJ databases">
        <title>Complete genome sequence of the Campylobacter cuniculorum type strain LMG24588.</title>
        <authorList>
            <person name="Miller W.G."/>
            <person name="Yee E."/>
            <person name="Revez J."/>
            <person name="Bono J.L."/>
            <person name="Rossi M."/>
        </authorList>
    </citation>
    <scope>NUCLEOTIDE SEQUENCE [LARGE SCALE GENOMIC DNA]</scope>
    <source>
        <strain evidence="1 2">LMG 24588</strain>
    </source>
</reference>
<evidence type="ECO:0000313" key="2">
    <source>
        <dbReference type="Proteomes" id="UP000192902"/>
    </source>
</evidence>
<gene>
    <name evidence="1" type="ORF">CCUN_0057</name>
</gene>
<sequence>MKKIFIMTLFLVSLFARDDSKQDDSGNRAYLGCLAYPSWHYKSCQTQNQSTYQQSACATFGICYW</sequence>
<evidence type="ECO:0000313" key="1">
    <source>
        <dbReference type="EMBL" id="ARJ55725.1"/>
    </source>
</evidence>
<dbReference type="OrthoDB" id="5362698at2"/>
<dbReference type="KEGG" id="ccun:CCUN_0057"/>
<protein>
    <submittedName>
        <fullName evidence="1">Uncharacterized protein</fullName>
    </submittedName>
</protein>
<accession>A0A1W6BUG3</accession>
<dbReference type="STRING" id="1121267.CCUN_0057"/>
<dbReference type="AlphaFoldDB" id="A0A1W6BUG3"/>
<dbReference type="Proteomes" id="UP000192902">
    <property type="component" value="Chromosome"/>
</dbReference>
<proteinExistence type="predicted"/>
<name>A0A1W6BUG3_9BACT</name>